<proteinExistence type="predicted"/>
<evidence type="ECO:0000313" key="2">
    <source>
        <dbReference type="Proteomes" id="UP000078237"/>
    </source>
</evidence>
<name>A0A175VW56_9PEZI</name>
<dbReference type="PANTHER" id="PTHR34883:SF15">
    <property type="entry name" value="EXTRACELLULAR SERINE-RICH PROTEIN"/>
    <property type="match status" value="1"/>
</dbReference>
<organism evidence="1 2">
    <name type="scientific">Madurella mycetomatis</name>
    <dbReference type="NCBI Taxonomy" id="100816"/>
    <lineage>
        <taxon>Eukaryota</taxon>
        <taxon>Fungi</taxon>
        <taxon>Dikarya</taxon>
        <taxon>Ascomycota</taxon>
        <taxon>Pezizomycotina</taxon>
        <taxon>Sordariomycetes</taxon>
        <taxon>Sordariomycetidae</taxon>
        <taxon>Sordariales</taxon>
        <taxon>Sordariales incertae sedis</taxon>
        <taxon>Madurella</taxon>
    </lineage>
</organism>
<dbReference type="PANTHER" id="PTHR34883">
    <property type="entry name" value="SERINE-RICH PROTEIN, PUTATIVE-RELATED-RELATED"/>
    <property type="match status" value="1"/>
</dbReference>
<dbReference type="STRING" id="100816.A0A175VW56"/>
<reference evidence="1 2" key="1">
    <citation type="journal article" date="2016" name="Genome Announc.">
        <title>Genome Sequence of Madurella mycetomatis mm55, Isolated from a Human Mycetoma Case in Sudan.</title>
        <authorList>
            <person name="Smit S."/>
            <person name="Derks M.F."/>
            <person name="Bervoets S."/>
            <person name="Fahal A."/>
            <person name="van Leeuwen W."/>
            <person name="van Belkum A."/>
            <person name="van de Sande W.W."/>
        </authorList>
    </citation>
    <scope>NUCLEOTIDE SEQUENCE [LARGE SCALE GENOMIC DNA]</scope>
    <source>
        <strain evidence="2">mm55</strain>
    </source>
</reference>
<sequence>MAAAVVIPVHVGYQDLPKFYPEVVYADVGDIVEFHWMHGTHDVTLSHIDSPCQPYFGDYASFYSGAASGAVKGWDPSIFRVTINSTFLSEMFFYSSVGSDCNKGMVGVINPSHEDMLDIYKQLAVGAKTVSADYSAGGEWAPP</sequence>
<gene>
    <name evidence="1" type="ORF">MMYC01_209493</name>
</gene>
<dbReference type="AlphaFoldDB" id="A0A175VW56"/>
<accession>A0A175VW56</accession>
<evidence type="ECO:0000313" key="1">
    <source>
        <dbReference type="EMBL" id="KXX75411.1"/>
    </source>
</evidence>
<keyword evidence="2" id="KW-1185">Reference proteome</keyword>
<feature type="non-terminal residue" evidence="1">
    <location>
        <position position="143"/>
    </location>
</feature>
<dbReference type="OrthoDB" id="4586099at2759"/>
<comment type="caution">
    <text evidence="1">The sequence shown here is derived from an EMBL/GenBank/DDBJ whole genome shotgun (WGS) entry which is preliminary data.</text>
</comment>
<dbReference type="EMBL" id="LCTW02000273">
    <property type="protein sequence ID" value="KXX75411.1"/>
    <property type="molecule type" value="Genomic_DNA"/>
</dbReference>
<dbReference type="Proteomes" id="UP000078237">
    <property type="component" value="Unassembled WGS sequence"/>
</dbReference>
<dbReference type="SUPFAM" id="SSF49503">
    <property type="entry name" value="Cupredoxins"/>
    <property type="match status" value="1"/>
</dbReference>
<protein>
    <submittedName>
        <fullName evidence="1">Uncharacterized protein</fullName>
    </submittedName>
</protein>
<dbReference type="Gene3D" id="2.60.40.420">
    <property type="entry name" value="Cupredoxins - blue copper proteins"/>
    <property type="match status" value="1"/>
</dbReference>
<dbReference type="InterPro" id="IPR052953">
    <property type="entry name" value="Ser-rich/MCO-related"/>
</dbReference>
<dbReference type="VEuPathDB" id="FungiDB:MMYC01_209493"/>
<dbReference type="InterPro" id="IPR008972">
    <property type="entry name" value="Cupredoxin"/>
</dbReference>